<dbReference type="EMBL" id="FPAB01000003">
    <property type="protein sequence ID" value="SFS69028.1"/>
    <property type="molecule type" value="Genomic_DNA"/>
</dbReference>
<keyword evidence="1" id="KW-0812">Transmembrane</keyword>
<dbReference type="Proteomes" id="UP000198873">
    <property type="component" value="Unassembled WGS sequence"/>
</dbReference>
<proteinExistence type="predicted"/>
<keyword evidence="2" id="KW-0732">Signal</keyword>
<dbReference type="STRING" id="1176198.SAMN05444716_103544"/>
<accession>A0A1I6RX30</accession>
<dbReference type="AlphaFoldDB" id="A0A1I6RX30"/>
<reference evidence="4" key="1">
    <citation type="submission" date="2016-10" db="EMBL/GenBank/DDBJ databases">
        <authorList>
            <person name="Varghese N."/>
            <person name="Submissions S."/>
        </authorList>
    </citation>
    <scope>NUCLEOTIDE SEQUENCE [LARGE SCALE GENOMIC DNA]</scope>
    <source>
        <strain evidence="4">CGMCC 4.7047</strain>
    </source>
</reference>
<evidence type="ECO:0000256" key="1">
    <source>
        <dbReference type="SAM" id="Phobius"/>
    </source>
</evidence>
<dbReference type="RefSeq" id="WP_254791498.1">
    <property type="nucleotide sequence ID" value="NZ_FPAB01000003.1"/>
</dbReference>
<evidence type="ECO:0000313" key="3">
    <source>
        <dbReference type="EMBL" id="SFS69028.1"/>
    </source>
</evidence>
<keyword evidence="4" id="KW-1185">Reference proteome</keyword>
<evidence type="ECO:0000256" key="2">
    <source>
        <dbReference type="SAM" id="SignalP"/>
    </source>
</evidence>
<keyword evidence="1" id="KW-0472">Membrane</keyword>
<organism evidence="3 4">
    <name type="scientific">Streptomyces harbinensis</name>
    <dbReference type="NCBI Taxonomy" id="1176198"/>
    <lineage>
        <taxon>Bacteria</taxon>
        <taxon>Bacillati</taxon>
        <taxon>Actinomycetota</taxon>
        <taxon>Actinomycetes</taxon>
        <taxon>Kitasatosporales</taxon>
        <taxon>Streptomycetaceae</taxon>
        <taxon>Streptomyces</taxon>
    </lineage>
</organism>
<evidence type="ECO:0000313" key="4">
    <source>
        <dbReference type="Proteomes" id="UP000198873"/>
    </source>
</evidence>
<dbReference type="InterPro" id="IPR021215">
    <property type="entry name" value="DUF2752"/>
</dbReference>
<keyword evidence="1" id="KW-1133">Transmembrane helix</keyword>
<feature type="transmembrane region" description="Helical" evidence="1">
    <location>
        <begin position="80"/>
        <end position="102"/>
    </location>
</feature>
<feature type="signal peptide" evidence="2">
    <location>
        <begin position="1"/>
        <end position="32"/>
    </location>
</feature>
<dbReference type="Pfam" id="PF10825">
    <property type="entry name" value="DUF2752"/>
    <property type="match status" value="1"/>
</dbReference>
<protein>
    <recommendedName>
        <fullName evidence="5">DUF2752 domain-containing protein</fullName>
    </recommendedName>
</protein>
<evidence type="ECO:0008006" key="5">
    <source>
        <dbReference type="Google" id="ProtNLM"/>
    </source>
</evidence>
<sequence length="143" mass="14097">MPPDAPTVPAARRLRRAAAPLSALATAGAAWAVVAAVDPSAPGSPYPACPLPALTGWDCPGCGGLRAAHALAHGLPGQALAANALVVVAALVLGAALLYWLVAELSGRPVPPPAVPAACRWALAAAVAAFTVLRNLPLFPPGA</sequence>
<name>A0A1I6RX30_9ACTN</name>
<feature type="chain" id="PRO_5011442390" description="DUF2752 domain-containing protein" evidence="2">
    <location>
        <begin position="33"/>
        <end position="143"/>
    </location>
</feature>
<gene>
    <name evidence="3" type="ORF">SAMN05444716_103544</name>
</gene>